<dbReference type="AlphaFoldDB" id="A0AAV0KZ63"/>
<sequence>MVIAHKTLLATEVLVVITMVMIMARPSVQHTVHVTNKLRDRILIVHCQSKDDDLKAHAVPVGESFRWSFELNAFGGTLFWCKLAVQDKRLVFTAFDHYGHSAVYWYVRDDGVYGKDKLINDVFFKAAWRRVWPRQLTS</sequence>
<evidence type="ECO:0000256" key="4">
    <source>
        <dbReference type="ARBA" id="ARBA00022525"/>
    </source>
</evidence>
<dbReference type="PANTHER" id="PTHR31232:SF155">
    <property type="entry name" value="PLANT SELF-INCOMPATIBILITY PROTEIN S1 FAMILY"/>
    <property type="match status" value="1"/>
</dbReference>
<evidence type="ECO:0000313" key="7">
    <source>
        <dbReference type="EMBL" id="CAI0427462.1"/>
    </source>
</evidence>
<dbReference type="Pfam" id="PF05938">
    <property type="entry name" value="Self-incomp_S1"/>
    <property type="match status" value="1"/>
</dbReference>
<protein>
    <recommendedName>
        <fullName evidence="6">S-protein homolog</fullName>
    </recommendedName>
</protein>
<dbReference type="InterPro" id="IPR010264">
    <property type="entry name" value="Self-incomp_S1"/>
</dbReference>
<evidence type="ECO:0000256" key="6">
    <source>
        <dbReference type="RuleBase" id="RU367044"/>
    </source>
</evidence>
<dbReference type="PANTHER" id="PTHR31232">
    <property type="match status" value="1"/>
</dbReference>
<dbReference type="Proteomes" id="UP001154282">
    <property type="component" value="Unassembled WGS sequence"/>
</dbReference>
<dbReference type="GO" id="GO:0060320">
    <property type="term" value="P:rejection of self pollen"/>
    <property type="evidence" value="ECO:0007669"/>
    <property type="project" value="UniProtKB-KW"/>
</dbReference>
<comment type="similarity">
    <text evidence="2 6">Belongs to the plant self-incompatibility (S1) protein family.</text>
</comment>
<organism evidence="7 8">
    <name type="scientific">Linum tenue</name>
    <dbReference type="NCBI Taxonomy" id="586396"/>
    <lineage>
        <taxon>Eukaryota</taxon>
        <taxon>Viridiplantae</taxon>
        <taxon>Streptophyta</taxon>
        <taxon>Embryophyta</taxon>
        <taxon>Tracheophyta</taxon>
        <taxon>Spermatophyta</taxon>
        <taxon>Magnoliopsida</taxon>
        <taxon>eudicotyledons</taxon>
        <taxon>Gunneridae</taxon>
        <taxon>Pentapetalae</taxon>
        <taxon>rosids</taxon>
        <taxon>fabids</taxon>
        <taxon>Malpighiales</taxon>
        <taxon>Linaceae</taxon>
        <taxon>Linum</taxon>
    </lineage>
</organism>
<evidence type="ECO:0000313" key="8">
    <source>
        <dbReference type="Proteomes" id="UP001154282"/>
    </source>
</evidence>
<dbReference type="EMBL" id="CAMGYJ010000006">
    <property type="protein sequence ID" value="CAI0427462.1"/>
    <property type="molecule type" value="Genomic_DNA"/>
</dbReference>
<evidence type="ECO:0000256" key="5">
    <source>
        <dbReference type="ARBA" id="ARBA00022729"/>
    </source>
</evidence>
<gene>
    <name evidence="7" type="ORF">LITE_LOCUS21220</name>
</gene>
<feature type="chain" id="PRO_5043113553" description="S-protein homolog" evidence="6">
    <location>
        <begin position="25"/>
        <end position="138"/>
    </location>
</feature>
<comment type="caution">
    <text evidence="7">The sequence shown here is derived from an EMBL/GenBank/DDBJ whole genome shotgun (WGS) entry which is preliminary data.</text>
</comment>
<keyword evidence="3 6" id="KW-0713">Self-incompatibility</keyword>
<keyword evidence="4 6" id="KW-0964">Secreted</keyword>
<name>A0AAV0KZ63_9ROSI</name>
<evidence type="ECO:0000256" key="3">
    <source>
        <dbReference type="ARBA" id="ARBA00022471"/>
    </source>
</evidence>
<comment type="subcellular location">
    <subcellularLocation>
        <location evidence="1 6">Secreted</location>
    </subcellularLocation>
</comment>
<accession>A0AAV0KZ63</accession>
<evidence type="ECO:0000256" key="1">
    <source>
        <dbReference type="ARBA" id="ARBA00004613"/>
    </source>
</evidence>
<keyword evidence="5 6" id="KW-0732">Signal</keyword>
<evidence type="ECO:0000256" key="2">
    <source>
        <dbReference type="ARBA" id="ARBA00005581"/>
    </source>
</evidence>
<proteinExistence type="inferred from homology"/>
<feature type="signal peptide" evidence="6">
    <location>
        <begin position="1"/>
        <end position="24"/>
    </location>
</feature>
<reference evidence="7" key="1">
    <citation type="submission" date="2022-08" db="EMBL/GenBank/DDBJ databases">
        <authorList>
            <person name="Gutierrez-Valencia J."/>
        </authorList>
    </citation>
    <scope>NUCLEOTIDE SEQUENCE</scope>
</reference>
<dbReference type="GO" id="GO:0005576">
    <property type="term" value="C:extracellular region"/>
    <property type="evidence" value="ECO:0007669"/>
    <property type="project" value="UniProtKB-SubCell"/>
</dbReference>
<keyword evidence="8" id="KW-1185">Reference proteome</keyword>